<dbReference type="PANTHER" id="PTHR11236">
    <property type="entry name" value="AMINOBENZOATE/ANTHRANILATE SYNTHASE"/>
    <property type="match status" value="1"/>
</dbReference>
<feature type="domain" description="Anthranilate synthase component I N-terminal" evidence="11">
    <location>
        <begin position="18"/>
        <end position="165"/>
    </location>
</feature>
<accession>A0ABP8IYC8</accession>
<dbReference type="InterPro" id="IPR006805">
    <property type="entry name" value="Anth_synth_I_N"/>
</dbReference>
<dbReference type="InterPro" id="IPR005801">
    <property type="entry name" value="ADC_synthase"/>
</dbReference>
<dbReference type="Pfam" id="PF00425">
    <property type="entry name" value="Chorismate_bind"/>
    <property type="match status" value="1"/>
</dbReference>
<evidence type="ECO:0000313" key="13">
    <source>
        <dbReference type="Proteomes" id="UP001500454"/>
    </source>
</evidence>
<dbReference type="InterPro" id="IPR019999">
    <property type="entry name" value="Anth_synth_I-like"/>
</dbReference>
<dbReference type="PRINTS" id="PR00095">
    <property type="entry name" value="ANTSNTHASEI"/>
</dbReference>
<evidence type="ECO:0000256" key="1">
    <source>
        <dbReference type="ARBA" id="ARBA00001946"/>
    </source>
</evidence>
<evidence type="ECO:0000256" key="4">
    <source>
        <dbReference type="ARBA" id="ARBA00022723"/>
    </source>
</evidence>
<comment type="catalytic activity">
    <reaction evidence="8">
        <text>chorismate + L-glutamine = anthranilate + pyruvate + L-glutamate + H(+)</text>
        <dbReference type="Rhea" id="RHEA:21732"/>
        <dbReference type="ChEBI" id="CHEBI:15361"/>
        <dbReference type="ChEBI" id="CHEBI:15378"/>
        <dbReference type="ChEBI" id="CHEBI:16567"/>
        <dbReference type="ChEBI" id="CHEBI:29748"/>
        <dbReference type="ChEBI" id="CHEBI:29985"/>
        <dbReference type="ChEBI" id="CHEBI:58359"/>
        <dbReference type="EC" id="4.1.3.27"/>
    </reaction>
</comment>
<feature type="domain" description="Chorismate-utilising enzyme C-terminal" evidence="10">
    <location>
        <begin position="210"/>
        <end position="460"/>
    </location>
</feature>
<evidence type="ECO:0000256" key="8">
    <source>
        <dbReference type="ARBA" id="ARBA00047683"/>
    </source>
</evidence>
<comment type="caution">
    <text evidence="12">The sequence shown here is derived from an EMBL/GenBank/DDBJ whole genome shotgun (WGS) entry which is preliminary data.</text>
</comment>
<dbReference type="Pfam" id="PF04715">
    <property type="entry name" value="Anth_synt_I_N"/>
    <property type="match status" value="1"/>
</dbReference>
<dbReference type="Gene3D" id="3.60.120.10">
    <property type="entry name" value="Anthranilate synthase"/>
    <property type="match status" value="1"/>
</dbReference>
<reference evidence="13" key="1">
    <citation type="journal article" date="2019" name="Int. J. Syst. Evol. Microbiol.">
        <title>The Global Catalogue of Microorganisms (GCM) 10K type strain sequencing project: providing services to taxonomists for standard genome sequencing and annotation.</title>
        <authorList>
            <consortium name="The Broad Institute Genomics Platform"/>
            <consortium name="The Broad Institute Genome Sequencing Center for Infectious Disease"/>
            <person name="Wu L."/>
            <person name="Ma J."/>
        </authorList>
    </citation>
    <scope>NUCLEOTIDE SEQUENCE [LARGE SCALE GENOMIC DNA]</scope>
    <source>
        <strain evidence="13">JCM 17924</strain>
    </source>
</reference>
<comment type="function">
    <text evidence="7">Part of a heterotetrameric complex that catalyzes the two-step biosynthesis of anthranilate, an intermediate in the biosynthesis of L-tryptophan. In the first step, the glutamine-binding beta subunit (TrpG) of anthranilate synthase (AS) provides the glutamine amidotransferase activity which generates ammonia as a substrate that, along with chorismate, is used in the second step, catalyzed by the large alpha subunit of AS (TrpE) to produce anthranilate. In the absence of TrpG, TrpE can synthesize anthranilate directly from chorismate and high concentrations of ammonia.</text>
</comment>
<evidence type="ECO:0000259" key="11">
    <source>
        <dbReference type="Pfam" id="PF04715"/>
    </source>
</evidence>
<evidence type="ECO:0000256" key="7">
    <source>
        <dbReference type="ARBA" id="ARBA00025634"/>
    </source>
</evidence>
<name>A0ABP8IYC8_9BACT</name>
<evidence type="ECO:0000313" key="12">
    <source>
        <dbReference type="EMBL" id="GAA4380173.1"/>
    </source>
</evidence>
<sequence length="496" mass="55441">MSVAPIQLRTRHLRLPADTVTPVGLYLRLRDQYPGCLLLESSDYHTQQNAFSYIACHELARFELRGAELLERLPDGSEQHTTLEDPRHEALDRLRQFAGRFKAPKAEQPFITGGLFGFMGYGAAQFCEDVKFNNTKPSAGPLPDARYGLYRYVLALNHFRQELHIFEHTPADAAPDEAALQRLLSVVRSPVRPTFGFSLEGEETTNQTDDQFRTMLTAGRQHCLRGDVFQIVLSRRFQQRFRGDEFQVYRALRAINPSPYLFYFDYGHYRLLGSSPEPQLLVNGREASIFPIAGTFRRTGHDAEDAALAQKLVEDPKENAEHVMLVDLARNDLARHGRTVEVRRFREIQYYSHVIHLVSHVAATLAEGTDPLQVAADTFPAGTLSGAPKVRAMQLIDQLEPTARGMYGGCIGHLGFDGDFNHAIFIRSFVSIGGTLFYQAGAGVVAKSEVESELNEVHHKLAALRQALQQASAAHEDVQVVELKPADATSQLTTAQ</sequence>
<dbReference type="SUPFAM" id="SSF56322">
    <property type="entry name" value="ADC synthase"/>
    <property type="match status" value="1"/>
</dbReference>
<evidence type="ECO:0000256" key="3">
    <source>
        <dbReference type="ARBA" id="ARBA00020653"/>
    </source>
</evidence>
<protein>
    <recommendedName>
        <fullName evidence="3">Anthranilate synthase component 1</fullName>
    </recommendedName>
</protein>
<evidence type="ECO:0000259" key="10">
    <source>
        <dbReference type="Pfam" id="PF00425"/>
    </source>
</evidence>
<keyword evidence="6" id="KW-0456">Lyase</keyword>
<comment type="cofactor">
    <cofactor evidence="1">
        <name>Mg(2+)</name>
        <dbReference type="ChEBI" id="CHEBI:18420"/>
    </cofactor>
</comment>
<keyword evidence="4" id="KW-0479">Metal-binding</keyword>
<dbReference type="Proteomes" id="UP001500454">
    <property type="component" value="Unassembled WGS sequence"/>
</dbReference>
<keyword evidence="5" id="KW-0460">Magnesium</keyword>
<proteinExistence type="predicted"/>
<evidence type="ECO:0000256" key="9">
    <source>
        <dbReference type="SAM" id="Coils"/>
    </source>
</evidence>
<feature type="coiled-coil region" evidence="9">
    <location>
        <begin position="447"/>
        <end position="474"/>
    </location>
</feature>
<dbReference type="RefSeq" id="WP_345223463.1">
    <property type="nucleotide sequence ID" value="NZ_BAABHA010000004.1"/>
</dbReference>
<organism evidence="12 13">
    <name type="scientific">Hymenobacter koreensis</name>
    <dbReference type="NCBI Taxonomy" id="1084523"/>
    <lineage>
        <taxon>Bacteria</taxon>
        <taxon>Pseudomonadati</taxon>
        <taxon>Bacteroidota</taxon>
        <taxon>Cytophagia</taxon>
        <taxon>Cytophagales</taxon>
        <taxon>Hymenobacteraceae</taxon>
        <taxon>Hymenobacter</taxon>
    </lineage>
</organism>
<keyword evidence="13" id="KW-1185">Reference proteome</keyword>
<evidence type="ECO:0000256" key="2">
    <source>
        <dbReference type="ARBA" id="ARBA00011575"/>
    </source>
</evidence>
<gene>
    <name evidence="12" type="ORF">GCM10023186_18250</name>
</gene>
<dbReference type="PANTHER" id="PTHR11236:SF48">
    <property type="entry name" value="ISOCHORISMATE SYNTHASE MENF"/>
    <property type="match status" value="1"/>
</dbReference>
<comment type="subunit">
    <text evidence="2">Heterotetramer consisting of two non-identical subunits: a beta subunit (TrpG) and a large alpha subunit (TrpE).</text>
</comment>
<keyword evidence="9" id="KW-0175">Coiled coil</keyword>
<dbReference type="InterPro" id="IPR015890">
    <property type="entry name" value="Chorismate_C"/>
</dbReference>
<dbReference type="EMBL" id="BAABHA010000004">
    <property type="protein sequence ID" value="GAA4380173.1"/>
    <property type="molecule type" value="Genomic_DNA"/>
</dbReference>
<evidence type="ECO:0000256" key="6">
    <source>
        <dbReference type="ARBA" id="ARBA00023239"/>
    </source>
</evidence>
<evidence type="ECO:0000256" key="5">
    <source>
        <dbReference type="ARBA" id="ARBA00022842"/>
    </source>
</evidence>